<keyword evidence="4" id="KW-1185">Reference proteome</keyword>
<evidence type="ECO:0000259" key="2">
    <source>
        <dbReference type="PROSITE" id="PS50235"/>
    </source>
</evidence>
<evidence type="ECO:0000313" key="3">
    <source>
        <dbReference type="EMBL" id="CAK6952971.1"/>
    </source>
</evidence>
<dbReference type="GO" id="GO:0005829">
    <property type="term" value="C:cytosol"/>
    <property type="evidence" value="ECO:0007669"/>
    <property type="project" value="TreeGrafter"/>
</dbReference>
<dbReference type="GO" id="GO:0016579">
    <property type="term" value="P:protein deubiquitination"/>
    <property type="evidence" value="ECO:0007669"/>
    <property type="project" value="InterPro"/>
</dbReference>
<dbReference type="Proteomes" id="UP001314229">
    <property type="component" value="Unassembled WGS sequence"/>
</dbReference>
<dbReference type="PROSITE" id="PS00973">
    <property type="entry name" value="USP_2"/>
    <property type="match status" value="1"/>
</dbReference>
<dbReference type="InterPro" id="IPR018200">
    <property type="entry name" value="USP_CS"/>
</dbReference>
<feature type="compositionally biased region" description="Basic and acidic residues" evidence="1">
    <location>
        <begin position="305"/>
        <end position="342"/>
    </location>
</feature>
<accession>A0AAV1N0U9</accession>
<proteinExistence type="predicted"/>
<feature type="region of interest" description="Disordered" evidence="1">
    <location>
        <begin position="518"/>
        <end position="585"/>
    </location>
</feature>
<dbReference type="Gene3D" id="3.90.70.10">
    <property type="entry name" value="Cysteine proteinases"/>
    <property type="match status" value="1"/>
</dbReference>
<organism evidence="3 4">
    <name type="scientific">Scomber scombrus</name>
    <name type="common">Atlantic mackerel</name>
    <name type="synonym">Scomber vernalis</name>
    <dbReference type="NCBI Taxonomy" id="13677"/>
    <lineage>
        <taxon>Eukaryota</taxon>
        <taxon>Metazoa</taxon>
        <taxon>Chordata</taxon>
        <taxon>Craniata</taxon>
        <taxon>Vertebrata</taxon>
        <taxon>Euteleostomi</taxon>
        <taxon>Actinopterygii</taxon>
        <taxon>Neopterygii</taxon>
        <taxon>Teleostei</taxon>
        <taxon>Neoteleostei</taxon>
        <taxon>Acanthomorphata</taxon>
        <taxon>Pelagiaria</taxon>
        <taxon>Scombriformes</taxon>
        <taxon>Scombridae</taxon>
        <taxon>Scomber</taxon>
    </lineage>
</organism>
<evidence type="ECO:0000313" key="4">
    <source>
        <dbReference type="Proteomes" id="UP001314229"/>
    </source>
</evidence>
<reference evidence="3 4" key="1">
    <citation type="submission" date="2024-01" db="EMBL/GenBank/DDBJ databases">
        <authorList>
            <person name="Alioto T."/>
            <person name="Alioto T."/>
            <person name="Gomez Garrido J."/>
        </authorList>
    </citation>
    <scope>NUCLEOTIDE SEQUENCE [LARGE SCALE GENOMIC DNA]</scope>
</reference>
<feature type="compositionally biased region" description="Polar residues" evidence="1">
    <location>
        <begin position="569"/>
        <end position="585"/>
    </location>
</feature>
<dbReference type="PANTHER" id="PTHR24006">
    <property type="entry name" value="UBIQUITIN CARBOXYL-TERMINAL HYDROLASE"/>
    <property type="match status" value="1"/>
</dbReference>
<feature type="compositionally biased region" description="Polar residues" evidence="1">
    <location>
        <begin position="475"/>
        <end position="487"/>
    </location>
</feature>
<protein>
    <submittedName>
        <fullName evidence="3">Ubiquitin carboxyl-terminal hydrolase 7</fullName>
    </submittedName>
</protein>
<name>A0AAV1N0U9_SCOSC</name>
<feature type="region of interest" description="Disordered" evidence="1">
    <location>
        <begin position="458"/>
        <end position="502"/>
    </location>
</feature>
<sequence length="632" mass="72330">MNHYIVEHFIHKLDRITISDYNGLNSPGLTCYLNSVLQVLFMTKDFREAIKRCCNGDSTAIDSHLESLFTVLEKNVAKTHNITETLGITDVYMQRDAAEYFEKILCLTNPDASKIFRGELNHKTTCLECKERNDSRSFFWTLPLAVENPFGQIYSVKKGLKAFFKKENVCGDNKMYCNRCNKKQDARFECEMTQNPENLTLLLKRFRFDYKRKCYVKLHCEVDVPQTLHMESCTYDLYAIVNHFGNIMGGHYIAQIKSFETGAWYQFDDHTVKSVQRSLFMPGKKSLRSSSAYLLMYRKVNKHPTKTDESDHKAPFVHSDVRSERRRDGAERGDQLKDDSYNGRKNLRHLNGDILKSDDDTVSKKMTNSPVELKKQTNQRAACDWAHEDIWPQTDSLLDGDIYSVSNFAEPEKYEAQTCNGPNIWQHATNSENICHLNTRGTPDDIYKKTLRRYPLEQNHNSQKQRLKANEMKWETQSSSVTKTGTKAKTDHGLIRNTVKLSETRGVKNKEEAVADVNIERDNSKQRRDAAVRVKKGDCDVKSSGVSSNGYSSSGPHSRSLLAPKEPNECNSHNPSRKSSNLKRNQVKVQHVVLAEGGCKLEATKGENSASLRGERNAKKSSCKVRKDPWRS</sequence>
<feature type="region of interest" description="Disordered" evidence="1">
    <location>
        <begin position="304"/>
        <end position="367"/>
    </location>
</feature>
<dbReference type="Pfam" id="PF00443">
    <property type="entry name" value="UCH"/>
    <property type="match status" value="1"/>
</dbReference>
<feature type="domain" description="USP" evidence="2">
    <location>
        <begin position="22"/>
        <end position="300"/>
    </location>
</feature>
<feature type="compositionally biased region" description="Low complexity" evidence="1">
    <location>
        <begin position="543"/>
        <end position="560"/>
    </location>
</feature>
<dbReference type="PROSITE" id="PS50235">
    <property type="entry name" value="USP_3"/>
    <property type="match status" value="1"/>
</dbReference>
<dbReference type="GO" id="GO:0005634">
    <property type="term" value="C:nucleus"/>
    <property type="evidence" value="ECO:0007669"/>
    <property type="project" value="TreeGrafter"/>
</dbReference>
<dbReference type="InterPro" id="IPR050164">
    <property type="entry name" value="Peptidase_C19"/>
</dbReference>
<dbReference type="SUPFAM" id="SSF54001">
    <property type="entry name" value="Cysteine proteinases"/>
    <property type="match status" value="1"/>
</dbReference>
<comment type="caution">
    <text evidence="3">The sequence shown here is derived from an EMBL/GenBank/DDBJ whole genome shotgun (WGS) entry which is preliminary data.</text>
</comment>
<dbReference type="PANTHER" id="PTHR24006:SF899">
    <property type="entry name" value="UBIQUITIN CARBOXYL-TERMINAL HYDROLASE"/>
    <property type="match status" value="1"/>
</dbReference>
<dbReference type="GO" id="GO:0004843">
    <property type="term" value="F:cysteine-type deubiquitinase activity"/>
    <property type="evidence" value="ECO:0007669"/>
    <property type="project" value="InterPro"/>
</dbReference>
<feature type="region of interest" description="Disordered" evidence="1">
    <location>
        <begin position="603"/>
        <end position="632"/>
    </location>
</feature>
<dbReference type="EMBL" id="CAWUFR010000011">
    <property type="protein sequence ID" value="CAK6952971.1"/>
    <property type="molecule type" value="Genomic_DNA"/>
</dbReference>
<dbReference type="AlphaFoldDB" id="A0AAV1N0U9"/>
<dbReference type="InterPro" id="IPR028889">
    <property type="entry name" value="USP"/>
</dbReference>
<dbReference type="InterPro" id="IPR001394">
    <property type="entry name" value="Peptidase_C19_UCH"/>
</dbReference>
<feature type="compositionally biased region" description="Basic and acidic residues" evidence="1">
    <location>
        <begin position="518"/>
        <end position="541"/>
    </location>
</feature>
<dbReference type="InterPro" id="IPR038765">
    <property type="entry name" value="Papain-like_cys_pep_sf"/>
</dbReference>
<keyword evidence="3" id="KW-0378">Hydrolase</keyword>
<gene>
    <name evidence="3" type="ORF">FSCOSCO3_A035203</name>
</gene>
<evidence type="ECO:0000256" key="1">
    <source>
        <dbReference type="SAM" id="MobiDB-lite"/>
    </source>
</evidence>